<dbReference type="InterPro" id="IPR021109">
    <property type="entry name" value="Peptidase_aspartic_dom_sf"/>
</dbReference>
<organism evidence="2 3">
    <name type="scientific">Methylobacter tundripaludum</name>
    <dbReference type="NCBI Taxonomy" id="173365"/>
    <lineage>
        <taxon>Bacteria</taxon>
        <taxon>Pseudomonadati</taxon>
        <taxon>Pseudomonadota</taxon>
        <taxon>Gammaproteobacteria</taxon>
        <taxon>Methylococcales</taxon>
        <taxon>Methylococcaceae</taxon>
        <taxon>Methylobacter</taxon>
    </lineage>
</organism>
<reference evidence="2 3" key="1">
    <citation type="submission" date="2018-02" db="EMBL/GenBank/DDBJ databases">
        <title>Subsurface microbial communities from deep shales in Ohio and West Virginia, USA.</title>
        <authorList>
            <person name="Wrighton K."/>
        </authorList>
    </citation>
    <scope>NUCLEOTIDE SEQUENCE [LARGE SCALE GENOMIC DNA]</scope>
    <source>
        <strain evidence="2 3">OWC-DMM</strain>
    </source>
</reference>
<dbReference type="PANTHER" id="PTHR38037:SF1">
    <property type="entry name" value="ATP-DEPENDENT ZINC PROTEASE DOMAIN-CONTAINING PROTEIN-RELATED"/>
    <property type="match status" value="1"/>
</dbReference>
<dbReference type="EMBL" id="PTIZ01000004">
    <property type="protein sequence ID" value="PPK76226.1"/>
    <property type="molecule type" value="Genomic_DNA"/>
</dbReference>
<feature type="domain" description="Retropepsin-like aspartic endopeptidase" evidence="1">
    <location>
        <begin position="6"/>
        <end position="142"/>
    </location>
</feature>
<sequence>MIHKPMLGWREWVGLPELKLAGIKAKIDTGARSSALHAFAIEPYRKDGQRWVMFAIHPLQQRCDVSIECHAPVKDRRMVTDSGGHKQRRYVIETQLVLGQSAIRAEMTLTNRDTMRFRMLLGRTAMDARFIIDPGASYLQGRPDADEYQRLLAPERSIVPGNLIVERHFD</sequence>
<dbReference type="Pfam" id="PF05618">
    <property type="entry name" value="Zn_protease"/>
    <property type="match status" value="1"/>
</dbReference>
<dbReference type="Gene3D" id="2.40.70.10">
    <property type="entry name" value="Acid Proteases"/>
    <property type="match status" value="1"/>
</dbReference>
<protein>
    <recommendedName>
        <fullName evidence="1">Retropepsin-like aspartic endopeptidase domain-containing protein</fullName>
    </recommendedName>
</protein>
<dbReference type="InterPro" id="IPR008503">
    <property type="entry name" value="Asp_endopeptidase"/>
</dbReference>
<dbReference type="Proteomes" id="UP000240010">
    <property type="component" value="Unassembled WGS sequence"/>
</dbReference>
<dbReference type="PANTHER" id="PTHR38037">
    <property type="entry name" value="ZN_PROTEASE DOMAIN-CONTAINING PROTEIN"/>
    <property type="match status" value="1"/>
</dbReference>
<evidence type="ECO:0000313" key="2">
    <source>
        <dbReference type="EMBL" id="PPK76226.1"/>
    </source>
</evidence>
<evidence type="ECO:0000313" key="3">
    <source>
        <dbReference type="Proteomes" id="UP000240010"/>
    </source>
</evidence>
<dbReference type="AlphaFoldDB" id="A0A2S6HFL6"/>
<proteinExistence type="predicted"/>
<dbReference type="SUPFAM" id="SSF50630">
    <property type="entry name" value="Acid proteases"/>
    <property type="match status" value="1"/>
</dbReference>
<name>A0A2S6HFL6_9GAMM</name>
<accession>A0A2S6HFL6</accession>
<comment type="caution">
    <text evidence="2">The sequence shown here is derived from an EMBL/GenBank/DDBJ whole genome shotgun (WGS) entry which is preliminary data.</text>
</comment>
<gene>
    <name evidence="2" type="ORF">B0F87_104318</name>
</gene>
<dbReference type="RefSeq" id="WP_104428710.1">
    <property type="nucleotide sequence ID" value="NZ_PTIZ01000004.1"/>
</dbReference>
<evidence type="ECO:0000259" key="1">
    <source>
        <dbReference type="Pfam" id="PF05618"/>
    </source>
</evidence>